<evidence type="ECO:0000313" key="2">
    <source>
        <dbReference type="Proteomes" id="UP000184241"/>
    </source>
</evidence>
<evidence type="ECO:0000313" key="1">
    <source>
        <dbReference type="EMBL" id="SHI37075.1"/>
    </source>
</evidence>
<dbReference type="EMBL" id="FQXU01000013">
    <property type="protein sequence ID" value="SHI37075.1"/>
    <property type="molecule type" value="Genomic_DNA"/>
</dbReference>
<name>A0A1M6AKU3_9CLOT</name>
<sequence>MNYTNEYIEKACSEYPLLKIQVEALKKQDGGLILKINEFAELVKEIATDNADLIQRNNKLKDLVDLIRIELIALRSSESDIEHIVKLIDSYSFKQLNS</sequence>
<reference evidence="1 2" key="1">
    <citation type="submission" date="2016-11" db="EMBL/GenBank/DDBJ databases">
        <authorList>
            <person name="Jaros S."/>
            <person name="Januszkiewicz K."/>
            <person name="Wedrychowicz H."/>
        </authorList>
    </citation>
    <scope>NUCLEOTIDE SEQUENCE [LARGE SCALE GENOMIC DNA]</scope>
    <source>
        <strain evidence="1 2">DSM 6191</strain>
    </source>
</reference>
<gene>
    <name evidence="1" type="ORF">SAMN02745941_03691</name>
</gene>
<dbReference type="AlphaFoldDB" id="A0A1M6AKU3"/>
<dbReference type="RefSeq" id="WP_073021921.1">
    <property type="nucleotide sequence ID" value="NZ_FQXU01000013.1"/>
</dbReference>
<proteinExistence type="predicted"/>
<organism evidence="1 2">
    <name type="scientific">Clostridium intestinale DSM 6191</name>
    <dbReference type="NCBI Taxonomy" id="1121320"/>
    <lineage>
        <taxon>Bacteria</taxon>
        <taxon>Bacillati</taxon>
        <taxon>Bacillota</taxon>
        <taxon>Clostridia</taxon>
        <taxon>Eubacteriales</taxon>
        <taxon>Clostridiaceae</taxon>
        <taxon>Clostridium</taxon>
    </lineage>
</organism>
<accession>A0A1M6AKU3</accession>
<dbReference type="Proteomes" id="UP000184241">
    <property type="component" value="Unassembled WGS sequence"/>
</dbReference>
<protein>
    <submittedName>
        <fullName evidence="1">Uncharacterized protein</fullName>
    </submittedName>
</protein>